<gene>
    <name evidence="4" type="ORF">AAFC00_004255</name>
</gene>
<sequence length="184" mass="20315">MASSEATQQFDFGIWYTISLWPALTVAVQNNWGGPDSAGKRDWFAGAISELFDERPDTDQIDVESVLLQVMLDEFEVNVEDESEIPVAQEIMKLRKEIFEEGSFAGVEAVKARWTARGGKAVANVNVVTQTIGEDGQEIDSDSDDEDGEDVDMDEAPDLAPRSPKPEAEVDDDGFTKVVGKKRR</sequence>
<evidence type="ECO:0008006" key="6">
    <source>
        <dbReference type="Google" id="ProtNLM"/>
    </source>
</evidence>
<evidence type="ECO:0000313" key="5">
    <source>
        <dbReference type="Proteomes" id="UP001562354"/>
    </source>
</evidence>
<proteinExistence type="inferred from homology"/>
<protein>
    <recommendedName>
        <fullName evidence="6">Pre-rRNA-processing protein TSR2</fullName>
    </recommendedName>
</protein>
<keyword evidence="2" id="KW-0698">rRNA processing</keyword>
<feature type="compositionally biased region" description="Acidic residues" evidence="3">
    <location>
        <begin position="135"/>
        <end position="157"/>
    </location>
</feature>
<evidence type="ECO:0000313" key="4">
    <source>
        <dbReference type="EMBL" id="KAL1306143.1"/>
    </source>
</evidence>
<reference evidence="4 5" key="1">
    <citation type="submission" date="2024-07" db="EMBL/GenBank/DDBJ databases">
        <title>Draft sequence of the Neodothiora populina.</title>
        <authorList>
            <person name="Drown D.D."/>
            <person name="Schuette U.S."/>
            <person name="Buechlein A.B."/>
            <person name="Rusch D.R."/>
            <person name="Winton L.W."/>
            <person name="Adams G.A."/>
        </authorList>
    </citation>
    <scope>NUCLEOTIDE SEQUENCE [LARGE SCALE GENOMIC DNA]</scope>
    <source>
        <strain evidence="4 5">CPC 39397</strain>
    </source>
</reference>
<accession>A0ABR3PJD9</accession>
<evidence type="ECO:0000256" key="2">
    <source>
        <dbReference type="ARBA" id="ARBA00022552"/>
    </source>
</evidence>
<dbReference type="RefSeq" id="XP_069202416.1">
    <property type="nucleotide sequence ID" value="XM_069343866.1"/>
</dbReference>
<dbReference type="Proteomes" id="UP001562354">
    <property type="component" value="Unassembled WGS sequence"/>
</dbReference>
<name>A0ABR3PJD9_9PEZI</name>
<feature type="region of interest" description="Disordered" evidence="3">
    <location>
        <begin position="132"/>
        <end position="184"/>
    </location>
</feature>
<evidence type="ECO:0000256" key="3">
    <source>
        <dbReference type="SAM" id="MobiDB-lite"/>
    </source>
</evidence>
<comment type="caution">
    <text evidence="4">The sequence shown here is derived from an EMBL/GenBank/DDBJ whole genome shotgun (WGS) entry which is preliminary data.</text>
</comment>
<dbReference type="EMBL" id="JBFMKM010000005">
    <property type="protein sequence ID" value="KAL1306143.1"/>
    <property type="molecule type" value="Genomic_DNA"/>
</dbReference>
<comment type="similarity">
    <text evidence="1">Belongs to the TSR2 family.</text>
</comment>
<evidence type="ECO:0000256" key="1">
    <source>
        <dbReference type="ARBA" id="ARBA00006524"/>
    </source>
</evidence>
<dbReference type="InterPro" id="IPR019398">
    <property type="entry name" value="Pre-rRNA_process_TSR2"/>
</dbReference>
<dbReference type="PANTHER" id="PTHR21250">
    <property type="entry name" value="PRE-RRNA-PROCESSING PROTEIN TSR2 HOMOLOG"/>
    <property type="match status" value="1"/>
</dbReference>
<dbReference type="GeneID" id="95977955"/>
<organism evidence="4 5">
    <name type="scientific">Neodothiora populina</name>
    <dbReference type="NCBI Taxonomy" id="2781224"/>
    <lineage>
        <taxon>Eukaryota</taxon>
        <taxon>Fungi</taxon>
        <taxon>Dikarya</taxon>
        <taxon>Ascomycota</taxon>
        <taxon>Pezizomycotina</taxon>
        <taxon>Dothideomycetes</taxon>
        <taxon>Dothideomycetidae</taxon>
        <taxon>Dothideales</taxon>
        <taxon>Dothioraceae</taxon>
        <taxon>Neodothiora</taxon>
    </lineage>
</organism>
<keyword evidence="5" id="KW-1185">Reference proteome</keyword>
<dbReference type="Pfam" id="PF10273">
    <property type="entry name" value="WGG"/>
    <property type="match status" value="1"/>
</dbReference>